<keyword evidence="2" id="KW-1185">Reference proteome</keyword>
<name>A0ACC0ARG7_CATRO</name>
<dbReference type="Proteomes" id="UP001060085">
    <property type="component" value="Linkage Group LG05"/>
</dbReference>
<gene>
    <name evidence="1" type="ORF">M9H77_22360</name>
</gene>
<dbReference type="EMBL" id="CM044705">
    <property type="protein sequence ID" value="KAI5663037.1"/>
    <property type="molecule type" value="Genomic_DNA"/>
</dbReference>
<accession>A0ACC0ARG7</accession>
<evidence type="ECO:0000313" key="2">
    <source>
        <dbReference type="Proteomes" id="UP001060085"/>
    </source>
</evidence>
<protein>
    <submittedName>
        <fullName evidence="1">Uncharacterized protein</fullName>
    </submittedName>
</protein>
<sequence length="327" mass="38031">MEKDGSYEKIKDYQSKLERDKYNFYHDGGYGVNAYSGNNHGISNFSSYAKFYGYTSYDDYGVYERVNINYVEHSPADCYDFGEHSYDRGDTQLSIPSQGVSKVEHLKTSTSMVDQLPRIKELPQDKIEKSLQTHRIEKEECIETQKKKKIRVEEKERLAERLCISESISILSKESEYFECSKEKFSFKELKLSLELCVAYITLDGNMMVNLFTCELSLDVTHMFMCSSSYAYFDKQLLVSVARIIPSYHDLELLYDNLFFDLLVANFSSSCASMWSKIHILLGSFVENSYDERLSLFSLSLSDVFHAKLKGEFVENYIMNHLFFMLL</sequence>
<proteinExistence type="predicted"/>
<reference evidence="2" key="1">
    <citation type="journal article" date="2023" name="Nat. Plants">
        <title>Single-cell RNA sequencing provides a high-resolution roadmap for understanding the multicellular compartmentation of specialized metabolism.</title>
        <authorList>
            <person name="Sun S."/>
            <person name="Shen X."/>
            <person name="Li Y."/>
            <person name="Li Y."/>
            <person name="Wang S."/>
            <person name="Li R."/>
            <person name="Zhang H."/>
            <person name="Shen G."/>
            <person name="Guo B."/>
            <person name="Wei J."/>
            <person name="Xu J."/>
            <person name="St-Pierre B."/>
            <person name="Chen S."/>
            <person name="Sun C."/>
        </authorList>
    </citation>
    <scope>NUCLEOTIDE SEQUENCE [LARGE SCALE GENOMIC DNA]</scope>
</reference>
<comment type="caution">
    <text evidence="1">The sequence shown here is derived from an EMBL/GenBank/DDBJ whole genome shotgun (WGS) entry which is preliminary data.</text>
</comment>
<organism evidence="1 2">
    <name type="scientific">Catharanthus roseus</name>
    <name type="common">Madagascar periwinkle</name>
    <name type="synonym">Vinca rosea</name>
    <dbReference type="NCBI Taxonomy" id="4058"/>
    <lineage>
        <taxon>Eukaryota</taxon>
        <taxon>Viridiplantae</taxon>
        <taxon>Streptophyta</taxon>
        <taxon>Embryophyta</taxon>
        <taxon>Tracheophyta</taxon>
        <taxon>Spermatophyta</taxon>
        <taxon>Magnoliopsida</taxon>
        <taxon>eudicotyledons</taxon>
        <taxon>Gunneridae</taxon>
        <taxon>Pentapetalae</taxon>
        <taxon>asterids</taxon>
        <taxon>lamiids</taxon>
        <taxon>Gentianales</taxon>
        <taxon>Apocynaceae</taxon>
        <taxon>Rauvolfioideae</taxon>
        <taxon>Vinceae</taxon>
        <taxon>Catharanthinae</taxon>
        <taxon>Catharanthus</taxon>
    </lineage>
</organism>
<evidence type="ECO:0000313" key="1">
    <source>
        <dbReference type="EMBL" id="KAI5663037.1"/>
    </source>
</evidence>